<dbReference type="GO" id="GO:0016538">
    <property type="term" value="F:cyclin-dependent protein serine/threonine kinase regulator activity"/>
    <property type="evidence" value="ECO:0007669"/>
    <property type="project" value="InterPro"/>
</dbReference>
<dbReference type="Pfam" id="PF01111">
    <property type="entry name" value="CKS"/>
    <property type="match status" value="1"/>
</dbReference>
<comment type="function">
    <text evidence="1 3">Binds to the catalytic subunit of the cyclin dependent kinases and is essential for their biological function.</text>
</comment>
<name>A0A8C5LIR5_JACJA</name>
<evidence type="ECO:0000313" key="5">
    <source>
        <dbReference type="Proteomes" id="UP000694385"/>
    </source>
</evidence>
<evidence type="ECO:0000256" key="1">
    <source>
        <dbReference type="ARBA" id="ARBA00002449"/>
    </source>
</evidence>
<dbReference type="GeneTree" id="ENSGT01150000290146"/>
<dbReference type="GO" id="GO:0051301">
    <property type="term" value="P:cell division"/>
    <property type="evidence" value="ECO:0007669"/>
    <property type="project" value="UniProtKB-UniRule"/>
</dbReference>
<keyword evidence="3" id="KW-0131">Cell cycle</keyword>
<keyword evidence="5" id="KW-1185">Reference proteome</keyword>
<organism evidence="4 5">
    <name type="scientific">Jaculus jaculus</name>
    <name type="common">Lesser Egyptian jerboa</name>
    <dbReference type="NCBI Taxonomy" id="51337"/>
    <lineage>
        <taxon>Eukaryota</taxon>
        <taxon>Metazoa</taxon>
        <taxon>Chordata</taxon>
        <taxon>Craniata</taxon>
        <taxon>Vertebrata</taxon>
        <taxon>Euteleostomi</taxon>
        <taxon>Mammalia</taxon>
        <taxon>Eutheria</taxon>
        <taxon>Euarchontoglires</taxon>
        <taxon>Glires</taxon>
        <taxon>Rodentia</taxon>
        <taxon>Myomorpha</taxon>
        <taxon>Dipodoidea</taxon>
        <taxon>Dipodidae</taxon>
        <taxon>Dipodinae</taxon>
        <taxon>Jaculus</taxon>
    </lineage>
</organism>
<accession>A0A8C5LIR5</accession>
<dbReference type="AlphaFoldDB" id="A0A8C5LIR5"/>
<sequence>MVIAWHKQIYCPDEYEVYQHVILPEDIAKLVPNTHLISESPWRKLVHYITQEPDLHILLFRLPLPKKPKK</sequence>
<dbReference type="SUPFAM" id="SSF55637">
    <property type="entry name" value="Cell cycle regulatory proteins"/>
    <property type="match status" value="1"/>
</dbReference>
<evidence type="ECO:0000256" key="3">
    <source>
        <dbReference type="RuleBase" id="RU311113"/>
    </source>
</evidence>
<comment type="similarity">
    <text evidence="3">Belongs to the CKS family.</text>
</comment>
<dbReference type="Ensembl" id="ENSJJAT00000029444.1">
    <property type="protein sequence ID" value="ENSJJAP00000022874.1"/>
    <property type="gene ID" value="ENSJJAG00000022810.1"/>
</dbReference>
<evidence type="ECO:0000256" key="2">
    <source>
        <dbReference type="ARBA" id="ARBA00011253"/>
    </source>
</evidence>
<comment type="subunit">
    <text evidence="2">Forms a homohexamer that can probably bind six kinase subunits.</text>
</comment>
<dbReference type="InterPro" id="IPR000789">
    <property type="entry name" value="Cyclin-dep_kinase_reg-sub"/>
</dbReference>
<proteinExistence type="inferred from homology"/>
<keyword evidence="3" id="KW-0132">Cell division</keyword>
<reference evidence="4" key="1">
    <citation type="submission" date="2025-08" db="UniProtKB">
        <authorList>
            <consortium name="Ensembl"/>
        </authorList>
    </citation>
    <scope>IDENTIFICATION</scope>
</reference>
<protein>
    <recommendedName>
        <fullName evidence="3">Cyclin-dependent kinases regulatory subunit</fullName>
    </recommendedName>
</protein>
<dbReference type="InterPro" id="IPR036858">
    <property type="entry name" value="Cyclin-dep_kinase_reg-sub_sf"/>
</dbReference>
<dbReference type="Gene3D" id="3.30.170.10">
    <property type="entry name" value="Cyclin-dependent kinase, regulatory subunit"/>
    <property type="match status" value="1"/>
</dbReference>
<reference evidence="4" key="2">
    <citation type="submission" date="2025-09" db="UniProtKB">
        <authorList>
            <consortium name="Ensembl"/>
        </authorList>
    </citation>
    <scope>IDENTIFICATION</scope>
</reference>
<evidence type="ECO:0000313" key="4">
    <source>
        <dbReference type="Ensembl" id="ENSJJAP00000022874.1"/>
    </source>
</evidence>
<dbReference type="SMART" id="SM01084">
    <property type="entry name" value="CKS"/>
    <property type="match status" value="1"/>
</dbReference>
<dbReference type="Proteomes" id="UP000694385">
    <property type="component" value="Unassembled WGS sequence"/>
</dbReference>